<feature type="region of interest" description="Disordered" evidence="1">
    <location>
        <begin position="57"/>
        <end position="76"/>
    </location>
</feature>
<comment type="caution">
    <text evidence="2">The sequence shown here is derived from an EMBL/GenBank/DDBJ whole genome shotgun (WGS) entry which is preliminary data.</text>
</comment>
<feature type="non-terminal residue" evidence="2">
    <location>
        <position position="138"/>
    </location>
</feature>
<evidence type="ECO:0000256" key="1">
    <source>
        <dbReference type="SAM" id="MobiDB-lite"/>
    </source>
</evidence>
<dbReference type="EMBL" id="JACXVP010000004">
    <property type="protein sequence ID" value="KAG5611282.1"/>
    <property type="molecule type" value="Genomic_DNA"/>
</dbReference>
<evidence type="ECO:0000313" key="3">
    <source>
        <dbReference type="Proteomes" id="UP000824120"/>
    </source>
</evidence>
<dbReference type="AlphaFoldDB" id="A0A9J5ZF57"/>
<keyword evidence="3" id="KW-1185">Reference proteome</keyword>
<protein>
    <submittedName>
        <fullName evidence="2">Uncharacterized protein</fullName>
    </submittedName>
</protein>
<proteinExistence type="predicted"/>
<feature type="compositionally biased region" description="Basic and acidic residues" evidence="1">
    <location>
        <begin position="64"/>
        <end position="76"/>
    </location>
</feature>
<reference evidence="2 3" key="1">
    <citation type="submission" date="2020-09" db="EMBL/GenBank/DDBJ databases">
        <title>De no assembly of potato wild relative species, Solanum commersonii.</title>
        <authorList>
            <person name="Cho K."/>
        </authorList>
    </citation>
    <scope>NUCLEOTIDE SEQUENCE [LARGE SCALE GENOMIC DNA]</scope>
    <source>
        <strain evidence="2">LZ3.2</strain>
        <tissue evidence="2">Leaf</tissue>
    </source>
</reference>
<gene>
    <name evidence="2" type="ORF">H5410_022563</name>
</gene>
<organism evidence="2 3">
    <name type="scientific">Solanum commersonii</name>
    <name type="common">Commerson's wild potato</name>
    <name type="synonym">Commerson's nightshade</name>
    <dbReference type="NCBI Taxonomy" id="4109"/>
    <lineage>
        <taxon>Eukaryota</taxon>
        <taxon>Viridiplantae</taxon>
        <taxon>Streptophyta</taxon>
        <taxon>Embryophyta</taxon>
        <taxon>Tracheophyta</taxon>
        <taxon>Spermatophyta</taxon>
        <taxon>Magnoliopsida</taxon>
        <taxon>eudicotyledons</taxon>
        <taxon>Gunneridae</taxon>
        <taxon>Pentapetalae</taxon>
        <taxon>asterids</taxon>
        <taxon>lamiids</taxon>
        <taxon>Solanales</taxon>
        <taxon>Solanaceae</taxon>
        <taxon>Solanoideae</taxon>
        <taxon>Solaneae</taxon>
        <taxon>Solanum</taxon>
    </lineage>
</organism>
<name>A0A9J5ZF57_SOLCO</name>
<sequence>VFELRDKTWTLWRKRNKAAERAKKRRPENRLNHWVSRRMALVSPNVLYLNLGTKHGHYGAKRNKAAERAKKRRPEDRLNHWASRRMALVSPNAPVCLALKEKIKLAMKGSSQRVIEQLRKVAPHRPMIQNREDVERKS</sequence>
<evidence type="ECO:0000313" key="2">
    <source>
        <dbReference type="EMBL" id="KAG5611282.1"/>
    </source>
</evidence>
<accession>A0A9J5ZF57</accession>
<dbReference type="Proteomes" id="UP000824120">
    <property type="component" value="Chromosome 4"/>
</dbReference>